<accession>A0A495J2Z4</accession>
<keyword evidence="2" id="KW-1185">Reference proteome</keyword>
<protein>
    <submittedName>
        <fullName evidence="1">Virion morphogenesis family protein</fullName>
    </submittedName>
</protein>
<evidence type="ECO:0000313" key="2">
    <source>
        <dbReference type="Proteomes" id="UP000268007"/>
    </source>
</evidence>
<dbReference type="EMBL" id="RBKU01000001">
    <property type="protein sequence ID" value="RKR83203.1"/>
    <property type="molecule type" value="Genomic_DNA"/>
</dbReference>
<organism evidence="1 2">
    <name type="scientific">Mucilaginibacter gracilis</name>
    <dbReference type="NCBI Taxonomy" id="423350"/>
    <lineage>
        <taxon>Bacteria</taxon>
        <taxon>Pseudomonadati</taxon>
        <taxon>Bacteroidota</taxon>
        <taxon>Sphingobacteriia</taxon>
        <taxon>Sphingobacteriales</taxon>
        <taxon>Sphingobacteriaceae</taxon>
        <taxon>Mucilaginibacter</taxon>
    </lineage>
</organism>
<dbReference type="Proteomes" id="UP000268007">
    <property type="component" value="Unassembled WGS sequence"/>
</dbReference>
<dbReference type="RefSeq" id="WP_121198724.1">
    <property type="nucleotide sequence ID" value="NZ_RBKU01000001.1"/>
</dbReference>
<dbReference type="InterPro" id="IPR006522">
    <property type="entry name" value="Phage_virion_morphogenesis"/>
</dbReference>
<proteinExistence type="predicted"/>
<evidence type="ECO:0000313" key="1">
    <source>
        <dbReference type="EMBL" id="RKR83203.1"/>
    </source>
</evidence>
<dbReference type="OrthoDB" id="840287at2"/>
<name>A0A495J2Z4_9SPHI</name>
<gene>
    <name evidence="1" type="ORF">BDD43_3405</name>
</gene>
<sequence>MDIPETAQFIRLLANVSRAIDRFPNLIAAEAVAFSKERFRQQNWIDNSTEPWKKRKAESWGRKSRKGRGILVDTGRLFRSVRKIIARADLVVIGTDVPYAQMHNDGGRFKFNQHVKAYTRKQNSVEEVSRPGARTARYVKQQTGVVQVRAFTRKMQINMPRRRFMGNSAYLNRRLERLMANEIVKAAQQAA</sequence>
<dbReference type="Pfam" id="PF05069">
    <property type="entry name" value="Phage_tail_S"/>
    <property type="match status" value="1"/>
</dbReference>
<comment type="caution">
    <text evidence="1">The sequence shown here is derived from an EMBL/GenBank/DDBJ whole genome shotgun (WGS) entry which is preliminary data.</text>
</comment>
<dbReference type="AlphaFoldDB" id="A0A495J2Z4"/>
<reference evidence="1 2" key="1">
    <citation type="submission" date="2018-10" db="EMBL/GenBank/DDBJ databases">
        <title>Genomic Encyclopedia of Archaeal and Bacterial Type Strains, Phase II (KMG-II): from individual species to whole genera.</title>
        <authorList>
            <person name="Goeker M."/>
        </authorList>
    </citation>
    <scope>NUCLEOTIDE SEQUENCE [LARGE SCALE GENOMIC DNA]</scope>
    <source>
        <strain evidence="1 2">DSM 18602</strain>
    </source>
</reference>